<dbReference type="InterPro" id="IPR037066">
    <property type="entry name" value="Plug_dom_sf"/>
</dbReference>
<accession>A0AAW5ESJ6</accession>
<dbReference type="EMBL" id="JAIBCX010000014">
    <property type="protein sequence ID" value="MCJ8353813.1"/>
    <property type="molecule type" value="Genomic_DNA"/>
</dbReference>
<feature type="region of interest" description="Disordered" evidence="12">
    <location>
        <begin position="42"/>
        <end position="131"/>
    </location>
</feature>
<dbReference type="GO" id="GO:0038023">
    <property type="term" value="F:signaling receptor activity"/>
    <property type="evidence" value="ECO:0007669"/>
    <property type="project" value="InterPro"/>
</dbReference>
<evidence type="ECO:0000256" key="4">
    <source>
        <dbReference type="ARBA" id="ARBA00022452"/>
    </source>
</evidence>
<keyword evidence="5 10" id="KW-0812">Transmembrane</keyword>
<dbReference type="RefSeq" id="WP_247066839.1">
    <property type="nucleotide sequence ID" value="NZ_CP094848.1"/>
</dbReference>
<feature type="domain" description="TonB-dependent receptor plug" evidence="14">
    <location>
        <begin position="149"/>
        <end position="247"/>
    </location>
</feature>
<keyword evidence="9 10" id="KW-0998">Cell outer membrane</keyword>
<dbReference type="GO" id="GO:0009279">
    <property type="term" value="C:cell outer membrane"/>
    <property type="evidence" value="ECO:0007669"/>
    <property type="project" value="UniProtKB-SubCell"/>
</dbReference>
<reference evidence="15" key="1">
    <citation type="journal article" date="2021" name="Polymers (Basel)">
        <title>Highly Stretchable Bacterial Cellulose Produced by Komagataeibacter hansenii SI1.</title>
        <authorList>
            <person name="Cielecka I."/>
            <person name="Ryngajllo M."/>
            <person name="Maniukiewicz W."/>
            <person name="Bielecki S."/>
        </authorList>
    </citation>
    <scope>NUCLEOTIDE SEQUENCE</scope>
    <source>
        <strain evidence="15">SI1</strain>
    </source>
</reference>
<dbReference type="Gene3D" id="2.40.170.20">
    <property type="entry name" value="TonB-dependent receptor, beta-barrel domain"/>
    <property type="match status" value="1"/>
</dbReference>
<dbReference type="PANTHER" id="PTHR32552:SF74">
    <property type="entry name" value="HYDROXAMATE SIDEROPHORE RECEPTOR FHUE"/>
    <property type="match status" value="1"/>
</dbReference>
<evidence type="ECO:0000313" key="15">
    <source>
        <dbReference type="EMBL" id="MCJ8353813.1"/>
    </source>
</evidence>
<dbReference type="Proteomes" id="UP001202887">
    <property type="component" value="Unassembled WGS sequence"/>
</dbReference>
<reference evidence="15" key="2">
    <citation type="submission" date="2022-03" db="EMBL/GenBank/DDBJ databases">
        <authorList>
            <person name="Ryngajllo M."/>
            <person name="Jacek P."/>
            <person name="Kubiak K."/>
        </authorList>
    </citation>
    <scope>NUCLEOTIDE SEQUENCE</scope>
    <source>
        <strain evidence="15">SI1</strain>
    </source>
</reference>
<evidence type="ECO:0000256" key="11">
    <source>
        <dbReference type="RuleBase" id="RU003357"/>
    </source>
</evidence>
<comment type="caution">
    <text evidence="15">The sequence shown here is derived from an EMBL/GenBank/DDBJ whole genome shotgun (WGS) entry which is preliminary data.</text>
</comment>
<evidence type="ECO:0000256" key="12">
    <source>
        <dbReference type="SAM" id="MobiDB-lite"/>
    </source>
</evidence>
<feature type="domain" description="TonB-dependent receptor-like beta-barrel" evidence="13">
    <location>
        <begin position="346"/>
        <end position="770"/>
    </location>
</feature>
<dbReference type="SUPFAM" id="SSF56935">
    <property type="entry name" value="Porins"/>
    <property type="match status" value="1"/>
</dbReference>
<sequence length="802" mass="87403">MSRFSKASGPVGIIPARIVRVGVIPAGILLCGCMIAHHAHATPHHPPQTLTNPARPNPVRTRAAQPSAGRPSATRPRAIESSAVQPNPTRPTAARTATAGPRTHATTRAVPPPQADSTLPRPEAIEVRANRGSYTVPTTDLWGKSGVALKDVPHSVSVITQERMQDSNMLTMTDAMRQVNGIRVLPGSSANSNFYSRGYQLTTSLDGTPNAAGTLNNATFDLSMYERIEVLRGSAGLLQGAGGAGGVVNEVTKKPGHDFALGGAVSVGSFDNYRADIDLSTPLNRSGTLRFRTADLFEDNRYFYQYSHSRKWQAYGALEWDITPTTTFLVSHAAQQQDITAPYFGLPVTTDRTLWYGGRSANPSQPWGYSNYMTQQTAVSLSQKIGRNWTLTARGTFYDQSYDMLYNEPWTTIGAKSGLLTYEDQGISAQKGTNSSRSADIYATGAFRLFHHTHHLLAGFNYNSYDQYVAYPDITGSGVYDNISIRNTAAIPAPAAGSVSYAASSGGAEGRDDAAYQWGFYGQLRLEPVRGLSVVLGGRVSRFYEHARDTSPSPRGAWATRSDIHAQLTPYLGSVYQITPHLSWYASYASIFTPSVGDMRYRGGGLAPQLGNQVETGFKGEYFHGRLNVSTALFRMESVNQPLSDPEHVGFYITTGPIRRQGWEAQMDGEILPNLSVSIGYTYLDTKLSNPSSADFGGAYSPHHMFKSWVHYTLPAGRLKGLSLGAGIDASSNLHGGYPTTVQGGYMTIDSVIGYVINRHLRLQLNANNLTNRYYYERASGVWQFNFPAAPRNFMATLRATY</sequence>
<protein>
    <submittedName>
        <fullName evidence="15">TonB-dependent siderophore receptor</fullName>
    </submittedName>
</protein>
<comment type="subcellular location">
    <subcellularLocation>
        <location evidence="1 10">Cell outer membrane</location>
        <topology evidence="1 10">Multi-pass membrane protein</topology>
    </subcellularLocation>
</comment>
<keyword evidence="6 11" id="KW-0798">TonB box</keyword>
<keyword evidence="3 10" id="KW-0813">Transport</keyword>
<evidence type="ECO:0000256" key="9">
    <source>
        <dbReference type="ARBA" id="ARBA00023237"/>
    </source>
</evidence>
<keyword evidence="7 10" id="KW-0472">Membrane</keyword>
<dbReference type="InterPro" id="IPR000531">
    <property type="entry name" value="Beta-barrel_TonB"/>
</dbReference>
<evidence type="ECO:0000256" key="10">
    <source>
        <dbReference type="PROSITE-ProRule" id="PRU01360"/>
    </source>
</evidence>
<evidence type="ECO:0000259" key="13">
    <source>
        <dbReference type="Pfam" id="PF00593"/>
    </source>
</evidence>
<evidence type="ECO:0000313" key="16">
    <source>
        <dbReference type="Proteomes" id="UP001202887"/>
    </source>
</evidence>
<dbReference type="CDD" id="cd01347">
    <property type="entry name" value="ligand_gated_channel"/>
    <property type="match status" value="1"/>
</dbReference>
<dbReference type="PROSITE" id="PS52016">
    <property type="entry name" value="TONB_DEPENDENT_REC_3"/>
    <property type="match status" value="1"/>
</dbReference>
<dbReference type="NCBIfam" id="TIGR01783">
    <property type="entry name" value="TonB-siderophor"/>
    <property type="match status" value="1"/>
</dbReference>
<keyword evidence="8 15" id="KW-0675">Receptor</keyword>
<dbReference type="InterPro" id="IPR036942">
    <property type="entry name" value="Beta-barrel_TonB_sf"/>
</dbReference>
<evidence type="ECO:0000256" key="8">
    <source>
        <dbReference type="ARBA" id="ARBA00023170"/>
    </source>
</evidence>
<evidence type="ECO:0000256" key="2">
    <source>
        <dbReference type="ARBA" id="ARBA00009810"/>
    </source>
</evidence>
<dbReference type="InterPro" id="IPR012910">
    <property type="entry name" value="Plug_dom"/>
</dbReference>
<feature type="compositionally biased region" description="Low complexity" evidence="12">
    <location>
        <begin position="86"/>
        <end position="109"/>
    </location>
</feature>
<evidence type="ECO:0000256" key="5">
    <source>
        <dbReference type="ARBA" id="ARBA00022692"/>
    </source>
</evidence>
<dbReference type="PANTHER" id="PTHR32552">
    <property type="entry name" value="FERRICHROME IRON RECEPTOR-RELATED"/>
    <property type="match status" value="1"/>
</dbReference>
<organism evidence="15 16">
    <name type="scientific">Novacetimonas hansenii</name>
    <name type="common">Komagataeibacter hansenii</name>
    <dbReference type="NCBI Taxonomy" id="436"/>
    <lineage>
        <taxon>Bacteria</taxon>
        <taxon>Pseudomonadati</taxon>
        <taxon>Pseudomonadota</taxon>
        <taxon>Alphaproteobacteria</taxon>
        <taxon>Acetobacterales</taxon>
        <taxon>Acetobacteraceae</taxon>
        <taxon>Novacetimonas</taxon>
    </lineage>
</organism>
<comment type="similarity">
    <text evidence="2 10 11">Belongs to the TonB-dependent receptor family.</text>
</comment>
<evidence type="ECO:0000256" key="7">
    <source>
        <dbReference type="ARBA" id="ARBA00023136"/>
    </source>
</evidence>
<dbReference type="Pfam" id="PF07715">
    <property type="entry name" value="Plug"/>
    <property type="match status" value="1"/>
</dbReference>
<gene>
    <name evidence="15" type="ORF">K1W68_07395</name>
</gene>
<evidence type="ECO:0000256" key="1">
    <source>
        <dbReference type="ARBA" id="ARBA00004571"/>
    </source>
</evidence>
<evidence type="ECO:0000256" key="6">
    <source>
        <dbReference type="ARBA" id="ARBA00023077"/>
    </source>
</evidence>
<dbReference type="Gene3D" id="2.170.130.10">
    <property type="entry name" value="TonB-dependent receptor, plug domain"/>
    <property type="match status" value="1"/>
</dbReference>
<keyword evidence="4 10" id="KW-1134">Transmembrane beta strand</keyword>
<dbReference type="InterPro" id="IPR010105">
    <property type="entry name" value="TonB_sidphr_rcpt"/>
</dbReference>
<evidence type="ECO:0000256" key="3">
    <source>
        <dbReference type="ARBA" id="ARBA00022448"/>
    </source>
</evidence>
<dbReference type="PROSITE" id="PS51257">
    <property type="entry name" value="PROKAR_LIPOPROTEIN"/>
    <property type="match status" value="1"/>
</dbReference>
<evidence type="ECO:0000259" key="14">
    <source>
        <dbReference type="Pfam" id="PF07715"/>
    </source>
</evidence>
<dbReference type="InterPro" id="IPR039426">
    <property type="entry name" value="TonB-dep_rcpt-like"/>
</dbReference>
<dbReference type="AlphaFoldDB" id="A0AAW5ESJ6"/>
<proteinExistence type="inferred from homology"/>
<dbReference type="GO" id="GO:0015891">
    <property type="term" value="P:siderophore transport"/>
    <property type="evidence" value="ECO:0007669"/>
    <property type="project" value="InterPro"/>
</dbReference>
<dbReference type="Pfam" id="PF00593">
    <property type="entry name" value="TonB_dep_Rec_b-barrel"/>
    <property type="match status" value="1"/>
</dbReference>
<dbReference type="GO" id="GO:0015344">
    <property type="term" value="F:siderophore uptake transmembrane transporter activity"/>
    <property type="evidence" value="ECO:0007669"/>
    <property type="project" value="TreeGrafter"/>
</dbReference>
<name>A0AAW5ESJ6_NOVHA</name>